<accession>A0A2H4GZ78</accession>
<name>A0A2H4GZ78_PRODI</name>
<sequence length="285" mass="32330">MMTTPPLQVFEFDVVTVDARGRKASRRRSQARYFTEDLGSGVTLEAISIPGGEFVMGSTNKEAGAYERPHHKVTLEPFFMGKYQVTQAQWRAVAALPKSNRHLDTDPSWFKDPPSSRGSRPVEQVSWYDAVEFCERLSRKTGREYRLPSEAEWEYACQAGTNAPFHCGETITTDLANYNGDHYGSGPEGEYRQETTTVGSFPPNVFGLCDMHGNVWEWCADFWHHEYTDSPTDGSVWLEGGDRLHRPGRGGSWLNDPRYCRSACRRPNEADSRYNCLGFRVVCVF</sequence>
<protein>
    <submittedName>
        <fullName evidence="2">DivU</fullName>
    </submittedName>
</protein>
<dbReference type="AlphaFoldDB" id="A0A2H4GZ78"/>
<dbReference type="PANTHER" id="PTHR23150:SF19">
    <property type="entry name" value="FORMYLGLYCINE-GENERATING ENZYME"/>
    <property type="match status" value="1"/>
</dbReference>
<gene>
    <name evidence="2" type="primary">divorf1</name>
</gene>
<reference evidence="2" key="1">
    <citation type="journal article" date="2018" name="Nat. Chem. Biol.">
        <title>Chemical diversification enables symbiotic microbiota to afford functionally distinct peptides.</title>
        <authorList>
            <person name="Smith T.E."/>
            <person name="Schmidt E.W."/>
        </authorList>
    </citation>
    <scope>NUCLEOTIDE SEQUENCE</scope>
</reference>
<dbReference type="Pfam" id="PF03781">
    <property type="entry name" value="FGE-sulfatase"/>
    <property type="match status" value="1"/>
</dbReference>
<dbReference type="Gene3D" id="3.90.1580.10">
    <property type="entry name" value="paralog of FGE (formylglycine-generating enzyme)"/>
    <property type="match status" value="1"/>
</dbReference>
<dbReference type="EMBL" id="KY115608">
    <property type="protein sequence ID" value="ARD09208.1"/>
    <property type="molecule type" value="Genomic_DNA"/>
</dbReference>
<dbReference type="InterPro" id="IPR016187">
    <property type="entry name" value="CTDL_fold"/>
</dbReference>
<dbReference type="PANTHER" id="PTHR23150">
    <property type="entry name" value="SULFATASE MODIFYING FACTOR 1, 2"/>
    <property type="match status" value="1"/>
</dbReference>
<dbReference type="InterPro" id="IPR051043">
    <property type="entry name" value="Sulfatase_Mod_Factor_Kinase"/>
</dbReference>
<dbReference type="SUPFAM" id="SSF56436">
    <property type="entry name" value="C-type lectin-like"/>
    <property type="match status" value="1"/>
</dbReference>
<dbReference type="InterPro" id="IPR042095">
    <property type="entry name" value="SUMF_sf"/>
</dbReference>
<feature type="domain" description="Sulfatase-modifying factor enzyme-like" evidence="1">
    <location>
        <begin position="45"/>
        <end position="282"/>
    </location>
</feature>
<evidence type="ECO:0000313" key="2">
    <source>
        <dbReference type="EMBL" id="ARD09208.1"/>
    </source>
</evidence>
<proteinExistence type="predicted"/>
<organism evidence="2">
    <name type="scientific">Prochloron didemni</name>
    <dbReference type="NCBI Taxonomy" id="1216"/>
    <lineage>
        <taxon>Bacteria</taxon>
        <taxon>Bacillati</taxon>
        <taxon>Cyanobacteriota</taxon>
        <taxon>Cyanophyceae</taxon>
        <taxon>Oscillatoriophycideae</taxon>
        <taxon>Chroococcales</taxon>
        <taxon>Prochloraceae</taxon>
        <taxon>Prochloron</taxon>
    </lineage>
</organism>
<dbReference type="InterPro" id="IPR005532">
    <property type="entry name" value="SUMF_dom"/>
</dbReference>
<dbReference type="GO" id="GO:0120147">
    <property type="term" value="F:formylglycine-generating oxidase activity"/>
    <property type="evidence" value="ECO:0007669"/>
    <property type="project" value="TreeGrafter"/>
</dbReference>
<evidence type="ECO:0000259" key="1">
    <source>
        <dbReference type="Pfam" id="PF03781"/>
    </source>
</evidence>